<dbReference type="PANTHER" id="PTHR11552:SF147">
    <property type="entry name" value="CHOLINE DEHYDROGENASE, MITOCHONDRIAL"/>
    <property type="match status" value="1"/>
</dbReference>
<dbReference type="PANTHER" id="PTHR11552">
    <property type="entry name" value="GLUCOSE-METHANOL-CHOLINE GMC OXIDOREDUCTASE"/>
    <property type="match status" value="1"/>
</dbReference>
<keyword evidence="4" id="KW-1185">Reference proteome</keyword>
<reference evidence="3 4" key="1">
    <citation type="journal article" date="2021" name="Elife">
        <title>Chloroplast acquisition without the gene transfer in kleptoplastic sea slugs, Plakobranchus ocellatus.</title>
        <authorList>
            <person name="Maeda T."/>
            <person name="Takahashi S."/>
            <person name="Yoshida T."/>
            <person name="Shimamura S."/>
            <person name="Takaki Y."/>
            <person name="Nagai Y."/>
            <person name="Toyoda A."/>
            <person name="Suzuki Y."/>
            <person name="Arimoto A."/>
            <person name="Ishii H."/>
            <person name="Satoh N."/>
            <person name="Nishiyama T."/>
            <person name="Hasebe M."/>
            <person name="Maruyama T."/>
            <person name="Minagawa J."/>
            <person name="Obokata J."/>
            <person name="Shigenobu S."/>
        </authorList>
    </citation>
    <scope>NUCLEOTIDE SEQUENCE [LARGE SCALE GENOMIC DNA]</scope>
</reference>
<evidence type="ECO:0000313" key="4">
    <source>
        <dbReference type="Proteomes" id="UP000735302"/>
    </source>
</evidence>
<comment type="caution">
    <text evidence="3">The sequence shown here is derived from an EMBL/GenBank/DDBJ whole genome shotgun (WGS) entry which is preliminary data.</text>
</comment>
<gene>
    <name evidence="3" type="ORF">PoB_002516500</name>
</gene>
<dbReference type="AlphaFoldDB" id="A0AAV3ZS85"/>
<dbReference type="InterPro" id="IPR036188">
    <property type="entry name" value="FAD/NAD-bd_sf"/>
</dbReference>
<evidence type="ECO:0000313" key="3">
    <source>
        <dbReference type="EMBL" id="GFN98659.1"/>
    </source>
</evidence>
<proteinExistence type="inferred from homology"/>
<dbReference type="EMBL" id="BLXT01002861">
    <property type="protein sequence ID" value="GFN98659.1"/>
    <property type="molecule type" value="Genomic_DNA"/>
</dbReference>
<dbReference type="InterPro" id="IPR012132">
    <property type="entry name" value="GMC_OxRdtase"/>
</dbReference>
<dbReference type="SUPFAM" id="SSF51905">
    <property type="entry name" value="FAD/NAD(P)-binding domain"/>
    <property type="match status" value="1"/>
</dbReference>
<name>A0AAV3ZS85_9GAST</name>
<organism evidence="3 4">
    <name type="scientific">Plakobranchus ocellatus</name>
    <dbReference type="NCBI Taxonomy" id="259542"/>
    <lineage>
        <taxon>Eukaryota</taxon>
        <taxon>Metazoa</taxon>
        <taxon>Spiralia</taxon>
        <taxon>Lophotrochozoa</taxon>
        <taxon>Mollusca</taxon>
        <taxon>Gastropoda</taxon>
        <taxon>Heterobranchia</taxon>
        <taxon>Euthyneura</taxon>
        <taxon>Panpulmonata</taxon>
        <taxon>Sacoglossa</taxon>
        <taxon>Placobranchoidea</taxon>
        <taxon>Plakobranchidae</taxon>
        <taxon>Plakobranchus</taxon>
    </lineage>
</organism>
<dbReference type="Gene3D" id="3.50.50.60">
    <property type="entry name" value="FAD/NAD(P)-binding domain"/>
    <property type="match status" value="1"/>
</dbReference>
<dbReference type="GO" id="GO:0016614">
    <property type="term" value="F:oxidoreductase activity, acting on CH-OH group of donors"/>
    <property type="evidence" value="ECO:0007669"/>
    <property type="project" value="InterPro"/>
</dbReference>
<dbReference type="GO" id="GO:0050660">
    <property type="term" value="F:flavin adenine dinucleotide binding"/>
    <property type="evidence" value="ECO:0007669"/>
    <property type="project" value="InterPro"/>
</dbReference>
<evidence type="ECO:0000256" key="1">
    <source>
        <dbReference type="ARBA" id="ARBA00010790"/>
    </source>
</evidence>
<dbReference type="SUPFAM" id="SSF54373">
    <property type="entry name" value="FAD-linked reductases, C-terminal domain"/>
    <property type="match status" value="2"/>
</dbReference>
<protein>
    <submittedName>
        <fullName evidence="3">Oxygen-dependent choline dehydrogenase</fullName>
    </submittedName>
</protein>
<dbReference type="Gene3D" id="3.30.560.10">
    <property type="entry name" value="Glucose Oxidase, domain 3"/>
    <property type="match status" value="2"/>
</dbReference>
<comment type="similarity">
    <text evidence="1">Belongs to the GMC oxidoreductase family.</text>
</comment>
<accession>A0AAV3ZS85</accession>
<sequence>MGNRAVKEVIELPIQSLQERKYRDEYEYGIACFPTLLRPESRGSITLKSTDPFDYPRIKANYLSTDYDLDILVKGKSSVNVYYTAVCCLLAGHLPLISYEAEYSQKLQHFFLSFQGIKSCEALANTKTLQSVGAKFLDTKPLTPCKEFEFDSHDYRRCEVRLETFTVYHPVGTCKMGPKDDRTAVVDSQLRVQGVSGLRVADASIMPWITSGNTHFPSIMIAEKAADMILGKPALPPEDLV</sequence>
<feature type="domain" description="Glucose-methanol-choline oxidoreductase C-terminal" evidence="2">
    <location>
        <begin position="39"/>
        <end position="222"/>
    </location>
</feature>
<dbReference type="InterPro" id="IPR007867">
    <property type="entry name" value="GMC_OxRtase_C"/>
</dbReference>
<dbReference type="Proteomes" id="UP000735302">
    <property type="component" value="Unassembled WGS sequence"/>
</dbReference>
<dbReference type="Pfam" id="PF05199">
    <property type="entry name" value="GMC_oxred_C"/>
    <property type="match status" value="1"/>
</dbReference>
<evidence type="ECO:0000259" key="2">
    <source>
        <dbReference type="Pfam" id="PF05199"/>
    </source>
</evidence>